<evidence type="ECO:0000256" key="1">
    <source>
        <dbReference type="SAM" id="Phobius"/>
    </source>
</evidence>
<dbReference type="RefSeq" id="WP_303278081.1">
    <property type="nucleotide sequence ID" value="NZ_JAUOEK010000119.1"/>
</dbReference>
<reference evidence="2" key="1">
    <citation type="submission" date="2023-07" db="EMBL/GenBank/DDBJ databases">
        <title>Two novel species in the genus Flavivirga.</title>
        <authorList>
            <person name="Kwon K."/>
        </authorList>
    </citation>
    <scope>NUCLEOTIDE SEQUENCE</scope>
    <source>
        <strain evidence="2">KCTC 52353</strain>
    </source>
</reference>
<feature type="transmembrane region" description="Helical" evidence="1">
    <location>
        <begin position="7"/>
        <end position="25"/>
    </location>
</feature>
<evidence type="ECO:0000313" key="3">
    <source>
        <dbReference type="Proteomes" id="UP001176883"/>
    </source>
</evidence>
<keyword evidence="3" id="KW-1185">Reference proteome</keyword>
<protein>
    <recommendedName>
        <fullName evidence="4">SMODS-associating 2TM beta-strand rich effector domain-containing protein</fullName>
    </recommendedName>
</protein>
<gene>
    <name evidence="2" type="ORF">Q4Q35_11300</name>
</gene>
<dbReference type="EMBL" id="JAUOEK010000119">
    <property type="protein sequence ID" value="MDO5970391.1"/>
    <property type="molecule type" value="Genomic_DNA"/>
</dbReference>
<feature type="transmembrane region" description="Helical" evidence="1">
    <location>
        <begin position="37"/>
        <end position="57"/>
    </location>
</feature>
<evidence type="ECO:0008006" key="4">
    <source>
        <dbReference type="Google" id="ProtNLM"/>
    </source>
</evidence>
<comment type="caution">
    <text evidence="2">The sequence shown here is derived from an EMBL/GenBank/DDBJ whole genome shotgun (WGS) entry which is preliminary data.</text>
</comment>
<keyword evidence="1" id="KW-0812">Transmembrane</keyword>
<proteinExistence type="predicted"/>
<name>A0ABT8WBG9_9FLAO</name>
<dbReference type="Proteomes" id="UP001176883">
    <property type="component" value="Unassembled WGS sequence"/>
</dbReference>
<organism evidence="2 3">
    <name type="scientific">Flavivirga aquimarina</name>
    <dbReference type="NCBI Taxonomy" id="2027862"/>
    <lineage>
        <taxon>Bacteria</taxon>
        <taxon>Pseudomonadati</taxon>
        <taxon>Bacteroidota</taxon>
        <taxon>Flavobacteriia</taxon>
        <taxon>Flavobacteriales</taxon>
        <taxon>Flavobacteriaceae</taxon>
        <taxon>Flavivirga</taxon>
    </lineage>
</organism>
<keyword evidence="1" id="KW-0472">Membrane</keyword>
<sequence>MNKRDIIITIIGFIVSLTTVIITTLNSDFDSLIKASLLTLALLSSIIWLVNNIGLSIDSERIKKTLRIIAYSSTTSFFVVNETMSKIGGYGSKVYGSKSTTQKIHSRGQKLLVSFFDANEKTIGHLCLNEEESILLSINFNRNKKKIFLLNRIDSWNSRVERIDLITSFFYSNFEGYNDSHNKTKTIIPLNDNSQQIGKEIIFNEIDFDNIFDKPPLLRDSLIVEKLTSGIR</sequence>
<evidence type="ECO:0000313" key="2">
    <source>
        <dbReference type="EMBL" id="MDO5970391.1"/>
    </source>
</evidence>
<keyword evidence="1" id="KW-1133">Transmembrane helix</keyword>
<accession>A0ABT8WBG9</accession>